<keyword evidence="5" id="KW-0804">Transcription</keyword>
<evidence type="ECO:0000256" key="4">
    <source>
        <dbReference type="ARBA" id="ARBA00023125"/>
    </source>
</evidence>
<name>A0ABV3Q1M0_9BACL</name>
<proteinExistence type="predicted"/>
<dbReference type="InterPro" id="IPR016032">
    <property type="entry name" value="Sig_transdc_resp-reg_C-effctor"/>
</dbReference>
<dbReference type="Gene3D" id="6.10.250.690">
    <property type="match status" value="1"/>
</dbReference>
<keyword evidence="1 6" id="KW-0597">Phosphoprotein</keyword>
<dbReference type="SUPFAM" id="SSF46894">
    <property type="entry name" value="C-terminal effector domain of the bipartite response regulators"/>
    <property type="match status" value="1"/>
</dbReference>
<evidence type="ECO:0000259" key="8">
    <source>
        <dbReference type="PROSITE" id="PS50110"/>
    </source>
</evidence>
<dbReference type="RefSeq" id="WP_367778333.1">
    <property type="nucleotide sequence ID" value="NZ_JBFMIA010000002.1"/>
</dbReference>
<keyword evidence="3" id="KW-0805">Transcription regulation</keyword>
<evidence type="ECO:0000256" key="5">
    <source>
        <dbReference type="ARBA" id="ARBA00023163"/>
    </source>
</evidence>
<dbReference type="CDD" id="cd18159">
    <property type="entry name" value="REC_OmpR_NsrR-like"/>
    <property type="match status" value="1"/>
</dbReference>
<dbReference type="Proteomes" id="UP001556040">
    <property type="component" value="Unassembled WGS sequence"/>
</dbReference>
<evidence type="ECO:0000256" key="1">
    <source>
        <dbReference type="ARBA" id="ARBA00022553"/>
    </source>
</evidence>
<keyword evidence="2" id="KW-0902">Two-component regulatory system</keyword>
<evidence type="ECO:0000256" key="3">
    <source>
        <dbReference type="ARBA" id="ARBA00023015"/>
    </source>
</evidence>
<dbReference type="PROSITE" id="PS51755">
    <property type="entry name" value="OMPR_PHOB"/>
    <property type="match status" value="1"/>
</dbReference>
<feature type="DNA-binding region" description="OmpR/PhoB-type" evidence="7">
    <location>
        <begin position="129"/>
        <end position="227"/>
    </location>
</feature>
<dbReference type="InterPro" id="IPR039420">
    <property type="entry name" value="WalR-like"/>
</dbReference>
<dbReference type="PROSITE" id="PS50110">
    <property type="entry name" value="RESPONSE_REGULATORY"/>
    <property type="match status" value="1"/>
</dbReference>
<evidence type="ECO:0000313" key="11">
    <source>
        <dbReference type="Proteomes" id="UP001556040"/>
    </source>
</evidence>
<accession>A0ABV3Q1M0</accession>
<dbReference type="CDD" id="cd00383">
    <property type="entry name" value="trans_reg_C"/>
    <property type="match status" value="1"/>
</dbReference>
<organism evidence="10 11">
    <name type="scientific">Jeotgalibacillus marinus</name>
    <dbReference type="NCBI Taxonomy" id="86667"/>
    <lineage>
        <taxon>Bacteria</taxon>
        <taxon>Bacillati</taxon>
        <taxon>Bacillota</taxon>
        <taxon>Bacilli</taxon>
        <taxon>Bacillales</taxon>
        <taxon>Caryophanaceae</taxon>
        <taxon>Jeotgalibacillus</taxon>
    </lineage>
</organism>
<protein>
    <submittedName>
        <fullName evidence="10">Response regulator transcription factor</fullName>
    </submittedName>
</protein>
<evidence type="ECO:0000256" key="6">
    <source>
        <dbReference type="PROSITE-ProRule" id="PRU00169"/>
    </source>
</evidence>
<reference evidence="10 11" key="1">
    <citation type="journal article" date="1979" name="Int. J. Syst. Evol. Microbiol.">
        <title>Bacillus globisporus subsp. marinus subsp. nov.</title>
        <authorList>
            <person name="Liu H."/>
        </authorList>
    </citation>
    <scope>NUCLEOTIDE SEQUENCE [LARGE SCALE GENOMIC DNA]</scope>
    <source>
        <strain evidence="10 11">DSM 1297</strain>
    </source>
</reference>
<keyword evidence="11" id="KW-1185">Reference proteome</keyword>
<dbReference type="InterPro" id="IPR001867">
    <property type="entry name" value="OmpR/PhoB-type_DNA-bd"/>
</dbReference>
<evidence type="ECO:0000256" key="7">
    <source>
        <dbReference type="PROSITE-ProRule" id="PRU01091"/>
    </source>
</evidence>
<dbReference type="InterPro" id="IPR036388">
    <property type="entry name" value="WH-like_DNA-bd_sf"/>
</dbReference>
<dbReference type="EMBL" id="JBFMIA010000002">
    <property type="protein sequence ID" value="MEW9500991.1"/>
    <property type="molecule type" value="Genomic_DNA"/>
</dbReference>
<dbReference type="Gene3D" id="1.10.10.10">
    <property type="entry name" value="Winged helix-like DNA-binding domain superfamily/Winged helix DNA-binding domain"/>
    <property type="match status" value="1"/>
</dbReference>
<gene>
    <name evidence="10" type="ORF">AB1471_04140</name>
</gene>
<feature type="domain" description="Response regulatory" evidence="8">
    <location>
        <begin position="3"/>
        <end position="116"/>
    </location>
</feature>
<dbReference type="InterPro" id="IPR011006">
    <property type="entry name" value="CheY-like_superfamily"/>
</dbReference>
<dbReference type="Pfam" id="PF00486">
    <property type="entry name" value="Trans_reg_C"/>
    <property type="match status" value="1"/>
</dbReference>
<dbReference type="Gene3D" id="3.40.50.2300">
    <property type="match status" value="1"/>
</dbReference>
<feature type="modified residue" description="4-aspartylphosphate" evidence="6">
    <location>
        <position position="52"/>
    </location>
</feature>
<comment type="caution">
    <text evidence="10">The sequence shown here is derived from an EMBL/GenBank/DDBJ whole genome shotgun (WGS) entry which is preliminary data.</text>
</comment>
<dbReference type="SUPFAM" id="SSF52172">
    <property type="entry name" value="CheY-like"/>
    <property type="match status" value="1"/>
</dbReference>
<evidence type="ECO:0000259" key="9">
    <source>
        <dbReference type="PROSITE" id="PS51755"/>
    </source>
</evidence>
<keyword evidence="4 7" id="KW-0238">DNA-binding</keyword>
<dbReference type="SMART" id="SM00862">
    <property type="entry name" value="Trans_reg_C"/>
    <property type="match status" value="1"/>
</dbReference>
<evidence type="ECO:0000256" key="2">
    <source>
        <dbReference type="ARBA" id="ARBA00023012"/>
    </source>
</evidence>
<dbReference type="PANTHER" id="PTHR48111">
    <property type="entry name" value="REGULATOR OF RPOS"/>
    <property type="match status" value="1"/>
</dbReference>
<evidence type="ECO:0000313" key="10">
    <source>
        <dbReference type="EMBL" id="MEW9500991.1"/>
    </source>
</evidence>
<dbReference type="SMART" id="SM00448">
    <property type="entry name" value="REC"/>
    <property type="match status" value="1"/>
</dbReference>
<dbReference type="PANTHER" id="PTHR48111:SF43">
    <property type="entry name" value="STAGE 0 SPORULATION PROTEIN A HOMOLOG"/>
    <property type="match status" value="1"/>
</dbReference>
<dbReference type="InterPro" id="IPR001789">
    <property type="entry name" value="Sig_transdc_resp-reg_receiver"/>
</dbReference>
<dbReference type="Pfam" id="PF00072">
    <property type="entry name" value="Response_reg"/>
    <property type="match status" value="1"/>
</dbReference>
<sequence>MHKILIIEDDKKIATLLKSHIEKYDFHCYIIEDFTTIKQSVLEVQPSLILLDINLPRYDGFYWCRQIRTVTTCPIIFISARTGEMDQVMALENGGDDYIAKPFHIEIVIAKIKSLLRRTYGSYAVDSNSKVTELNGLYLHHHRLELEYAGQILELSKREFALLDCLLTKHGQVVAREQLLEALWDDTKFVDDNTLSVNVTRVRKKLELLNIKNALETIRGVGYRFNKTWSKNT</sequence>
<feature type="domain" description="OmpR/PhoB-type" evidence="9">
    <location>
        <begin position="129"/>
        <end position="227"/>
    </location>
</feature>